<dbReference type="RefSeq" id="WP_110067123.1">
    <property type="nucleotide sequence ID" value="NZ_QGTW01000016.1"/>
</dbReference>
<gene>
    <name evidence="1" type="ORF">DFO73_11642</name>
</gene>
<organism evidence="1 2">
    <name type="scientific">Cytobacillus oceanisediminis</name>
    <dbReference type="NCBI Taxonomy" id="665099"/>
    <lineage>
        <taxon>Bacteria</taxon>
        <taxon>Bacillati</taxon>
        <taxon>Bacillota</taxon>
        <taxon>Bacilli</taxon>
        <taxon>Bacillales</taxon>
        <taxon>Bacillaceae</taxon>
        <taxon>Cytobacillus</taxon>
    </lineage>
</organism>
<dbReference type="EMBL" id="QGTW01000016">
    <property type="protein sequence ID" value="PWW20228.1"/>
    <property type="molecule type" value="Genomic_DNA"/>
</dbReference>
<dbReference type="Proteomes" id="UP000247150">
    <property type="component" value="Unassembled WGS sequence"/>
</dbReference>
<evidence type="ECO:0000313" key="1">
    <source>
        <dbReference type="EMBL" id="PWW20228.1"/>
    </source>
</evidence>
<dbReference type="AlphaFoldDB" id="A0A2V2ZK01"/>
<accession>A0A2V2ZK01</accession>
<protein>
    <submittedName>
        <fullName evidence="1">Uncharacterized protein</fullName>
    </submittedName>
</protein>
<reference evidence="1 2" key="1">
    <citation type="submission" date="2018-05" db="EMBL/GenBank/DDBJ databases">
        <title>Freshwater and sediment microbial communities from various areas in North America, analyzing microbe dynamics in response to fracking.</title>
        <authorList>
            <person name="Lamendella R."/>
        </authorList>
    </citation>
    <scope>NUCLEOTIDE SEQUENCE [LARGE SCALE GENOMIC DNA]</scope>
    <source>
        <strain evidence="1 2">15_TX</strain>
    </source>
</reference>
<proteinExistence type="predicted"/>
<evidence type="ECO:0000313" key="2">
    <source>
        <dbReference type="Proteomes" id="UP000247150"/>
    </source>
</evidence>
<comment type="caution">
    <text evidence="1">The sequence shown here is derived from an EMBL/GenBank/DDBJ whole genome shotgun (WGS) entry which is preliminary data.</text>
</comment>
<sequence length="111" mass="13037">MEMKTAKIINNISRLDSEVFSVVLLKLYENISNLYDRIEEESKLENCLVQLGLRSGDEYSKELLKHLGFSEDDEIADEYIYDYCLSTDANRMEVLKKQLIEWIVESAEIEY</sequence>
<name>A0A2V2ZK01_9BACI</name>